<organism evidence="2 3">
    <name type="scientific">Stylosanthes scabra</name>
    <dbReference type="NCBI Taxonomy" id="79078"/>
    <lineage>
        <taxon>Eukaryota</taxon>
        <taxon>Viridiplantae</taxon>
        <taxon>Streptophyta</taxon>
        <taxon>Embryophyta</taxon>
        <taxon>Tracheophyta</taxon>
        <taxon>Spermatophyta</taxon>
        <taxon>Magnoliopsida</taxon>
        <taxon>eudicotyledons</taxon>
        <taxon>Gunneridae</taxon>
        <taxon>Pentapetalae</taxon>
        <taxon>rosids</taxon>
        <taxon>fabids</taxon>
        <taxon>Fabales</taxon>
        <taxon>Fabaceae</taxon>
        <taxon>Papilionoideae</taxon>
        <taxon>50 kb inversion clade</taxon>
        <taxon>dalbergioids sensu lato</taxon>
        <taxon>Dalbergieae</taxon>
        <taxon>Pterocarpus clade</taxon>
        <taxon>Stylosanthes</taxon>
    </lineage>
</organism>
<sequence>GKELEDNYGPKLELQAEDKAVEDSLVTSATKNSAEAKPTNTPSSSPSSKKEMQIPFPHRLNKDGKDQQFSMFLQIFKKL</sequence>
<accession>A0ABU6UZQ5</accession>
<protein>
    <submittedName>
        <fullName evidence="2">Uncharacterized protein</fullName>
    </submittedName>
</protein>
<evidence type="ECO:0000313" key="3">
    <source>
        <dbReference type="Proteomes" id="UP001341840"/>
    </source>
</evidence>
<gene>
    <name evidence="2" type="ORF">PIB30_099844</name>
</gene>
<evidence type="ECO:0000256" key="1">
    <source>
        <dbReference type="SAM" id="MobiDB-lite"/>
    </source>
</evidence>
<reference evidence="2 3" key="1">
    <citation type="journal article" date="2023" name="Plants (Basel)">
        <title>Bridging the Gap: Combining Genomics and Transcriptomics Approaches to Understand Stylosanthes scabra, an Orphan Legume from the Brazilian Caatinga.</title>
        <authorList>
            <person name="Ferreira-Neto J.R.C."/>
            <person name="da Silva M.D."/>
            <person name="Binneck E."/>
            <person name="de Melo N.F."/>
            <person name="da Silva R.H."/>
            <person name="de Melo A.L.T.M."/>
            <person name="Pandolfi V."/>
            <person name="Bustamante F.O."/>
            <person name="Brasileiro-Vidal A.C."/>
            <person name="Benko-Iseppon A.M."/>
        </authorList>
    </citation>
    <scope>NUCLEOTIDE SEQUENCE [LARGE SCALE GENOMIC DNA]</scope>
    <source>
        <tissue evidence="2">Leaves</tissue>
    </source>
</reference>
<name>A0ABU6UZQ5_9FABA</name>
<proteinExistence type="predicted"/>
<feature type="compositionally biased region" description="Polar residues" evidence="1">
    <location>
        <begin position="25"/>
        <end position="41"/>
    </location>
</feature>
<comment type="caution">
    <text evidence="2">The sequence shown here is derived from an EMBL/GenBank/DDBJ whole genome shotgun (WGS) entry which is preliminary data.</text>
</comment>
<feature type="region of interest" description="Disordered" evidence="1">
    <location>
        <begin position="1"/>
        <end position="63"/>
    </location>
</feature>
<keyword evidence="3" id="KW-1185">Reference proteome</keyword>
<feature type="non-terminal residue" evidence="2">
    <location>
        <position position="1"/>
    </location>
</feature>
<dbReference type="Proteomes" id="UP001341840">
    <property type="component" value="Unassembled WGS sequence"/>
</dbReference>
<dbReference type="EMBL" id="JASCZI010123551">
    <property type="protein sequence ID" value="MED6165473.1"/>
    <property type="molecule type" value="Genomic_DNA"/>
</dbReference>
<evidence type="ECO:0000313" key="2">
    <source>
        <dbReference type="EMBL" id="MED6165473.1"/>
    </source>
</evidence>